<name>A0A0K1EJU2_CHOCO</name>
<evidence type="ECO:0000313" key="2">
    <source>
        <dbReference type="EMBL" id="AKT40957.1"/>
    </source>
</evidence>
<evidence type="ECO:0000256" key="1">
    <source>
        <dbReference type="SAM" id="MobiDB-lite"/>
    </source>
</evidence>
<dbReference type="Proteomes" id="UP000067626">
    <property type="component" value="Chromosome"/>
</dbReference>
<dbReference type="EMBL" id="CP012159">
    <property type="protein sequence ID" value="AKT40957.1"/>
    <property type="molecule type" value="Genomic_DNA"/>
</dbReference>
<dbReference type="KEGG" id="ccro:CMC5_051140"/>
<feature type="region of interest" description="Disordered" evidence="1">
    <location>
        <begin position="158"/>
        <end position="197"/>
    </location>
</feature>
<dbReference type="AlphaFoldDB" id="A0A0K1EJU2"/>
<sequence length="197" mass="21732">MRDPMDTLDEPFRSIPDADEREAPPLYGKDHLGRELSDVVPTLDDDVRAYRHHPNEAGRIAFDVNPHAGDAAADLAIDLGSEFLEGATRVQDMSDLHMLHDDQDPESAFLYEEELLNASDEQIGDEVRRSGSHFGRHRRVGNDVMQGDDVELGEDVDLRALDDDSGSAPSERMLKRSAKSTSSAAAPTVIRRAAGQR</sequence>
<organism evidence="2 3">
    <name type="scientific">Chondromyces crocatus</name>
    <dbReference type="NCBI Taxonomy" id="52"/>
    <lineage>
        <taxon>Bacteria</taxon>
        <taxon>Pseudomonadati</taxon>
        <taxon>Myxococcota</taxon>
        <taxon>Polyangia</taxon>
        <taxon>Polyangiales</taxon>
        <taxon>Polyangiaceae</taxon>
        <taxon>Chondromyces</taxon>
    </lineage>
</organism>
<protein>
    <submittedName>
        <fullName evidence="2">Uncharacterized protein</fullName>
    </submittedName>
</protein>
<keyword evidence="3" id="KW-1185">Reference proteome</keyword>
<reference evidence="2 3" key="1">
    <citation type="submission" date="2015-07" db="EMBL/GenBank/DDBJ databases">
        <title>Genome analysis of myxobacterium Chondromyces crocatus Cm c5 reveals a high potential for natural compound synthesis and the genetic basis for the loss of fruiting body formation.</title>
        <authorList>
            <person name="Zaburannyi N."/>
            <person name="Bunk B."/>
            <person name="Maier J."/>
            <person name="Overmann J."/>
            <person name="Mueller R."/>
        </authorList>
    </citation>
    <scope>NUCLEOTIDE SEQUENCE [LARGE SCALE GENOMIC DNA]</scope>
    <source>
        <strain evidence="2 3">Cm c5</strain>
    </source>
</reference>
<accession>A0A0K1EJU2</accession>
<evidence type="ECO:0000313" key="3">
    <source>
        <dbReference type="Proteomes" id="UP000067626"/>
    </source>
</evidence>
<feature type="region of interest" description="Disordered" evidence="1">
    <location>
        <begin position="1"/>
        <end position="34"/>
    </location>
</feature>
<gene>
    <name evidence="2" type="ORF">CMC5_051140</name>
</gene>
<dbReference type="STRING" id="52.CMC5_051140"/>
<proteinExistence type="predicted"/>